<dbReference type="SUPFAM" id="SSF46785">
    <property type="entry name" value="Winged helix' DNA-binding domain"/>
    <property type="match status" value="1"/>
</dbReference>
<keyword evidence="6 7" id="KW-0804">Transcription</keyword>
<accession>A0AA97DDA5</accession>
<dbReference type="NCBIfam" id="NF003990">
    <property type="entry name" value="PRK05472.1-4"/>
    <property type="match status" value="1"/>
</dbReference>
<proteinExistence type="inferred from homology"/>
<dbReference type="Gene3D" id="1.10.10.10">
    <property type="entry name" value="Winged helix-like DNA-binding domain superfamily/Winged helix DNA-binding domain"/>
    <property type="match status" value="1"/>
</dbReference>
<dbReference type="GO" id="GO:0005737">
    <property type="term" value="C:cytoplasm"/>
    <property type="evidence" value="ECO:0007669"/>
    <property type="project" value="UniProtKB-SubCell"/>
</dbReference>
<protein>
    <recommendedName>
        <fullName evidence="7">Redox-sensing transcriptional repressor Rex</fullName>
    </recommendedName>
</protein>
<evidence type="ECO:0000259" key="8">
    <source>
        <dbReference type="SMART" id="SM00881"/>
    </source>
</evidence>
<keyword evidence="1 7" id="KW-0963">Cytoplasm</keyword>
<dbReference type="GO" id="GO:0003677">
    <property type="term" value="F:DNA binding"/>
    <property type="evidence" value="ECO:0007669"/>
    <property type="project" value="UniProtKB-UniRule"/>
</dbReference>
<dbReference type="SMART" id="SM00881">
    <property type="entry name" value="CoA_binding"/>
    <property type="match status" value="1"/>
</dbReference>
<comment type="subcellular location">
    <subcellularLocation>
        <location evidence="7">Cytoplasm</location>
    </subcellularLocation>
</comment>
<evidence type="ECO:0000313" key="9">
    <source>
        <dbReference type="EMBL" id="WOC33398.1"/>
    </source>
</evidence>
<dbReference type="InterPro" id="IPR036291">
    <property type="entry name" value="NAD(P)-bd_dom_sf"/>
</dbReference>
<dbReference type="NCBIfam" id="NF003996">
    <property type="entry name" value="PRK05472.2-5"/>
    <property type="match status" value="1"/>
</dbReference>
<evidence type="ECO:0000256" key="2">
    <source>
        <dbReference type="ARBA" id="ARBA00022491"/>
    </source>
</evidence>
<keyword evidence="2 7" id="KW-0678">Repressor</keyword>
<dbReference type="PANTHER" id="PTHR35786">
    <property type="entry name" value="REDOX-SENSING TRANSCRIPTIONAL REPRESSOR REX"/>
    <property type="match status" value="1"/>
</dbReference>
<comment type="similarity">
    <text evidence="7">Belongs to the transcriptional regulatory Rex family.</text>
</comment>
<dbReference type="HAMAP" id="MF_01131">
    <property type="entry name" value="Rex"/>
    <property type="match status" value="1"/>
</dbReference>
<dbReference type="KEGG" id="carl:PXC00_05895"/>
<evidence type="ECO:0000256" key="1">
    <source>
        <dbReference type="ARBA" id="ARBA00022490"/>
    </source>
</evidence>
<dbReference type="SUPFAM" id="SSF51735">
    <property type="entry name" value="NAD(P)-binding Rossmann-fold domains"/>
    <property type="match status" value="1"/>
</dbReference>
<dbReference type="Proteomes" id="UP001300604">
    <property type="component" value="Chromosome"/>
</dbReference>
<dbReference type="RefSeq" id="WP_275845797.1">
    <property type="nucleotide sequence ID" value="NZ_CP135996.1"/>
</dbReference>
<dbReference type="EMBL" id="CP135996">
    <property type="protein sequence ID" value="WOC33398.1"/>
    <property type="molecule type" value="Genomic_DNA"/>
</dbReference>
<reference evidence="9" key="1">
    <citation type="submission" date="2023-09" db="EMBL/GenBank/DDBJ databases">
        <authorList>
            <person name="Zeng C."/>
        </authorList>
    </citation>
    <scope>NUCLEOTIDE SEQUENCE</scope>
    <source>
        <strain evidence="9">ZCY20-5</strain>
    </source>
</reference>
<dbReference type="NCBIfam" id="NF003995">
    <property type="entry name" value="PRK05472.2-4"/>
    <property type="match status" value="1"/>
</dbReference>
<dbReference type="InterPro" id="IPR036390">
    <property type="entry name" value="WH_DNA-bd_sf"/>
</dbReference>
<feature type="binding site" evidence="7">
    <location>
        <begin position="91"/>
        <end position="96"/>
    </location>
    <ligand>
        <name>NAD(+)</name>
        <dbReference type="ChEBI" id="CHEBI:57540"/>
    </ligand>
</feature>
<dbReference type="Pfam" id="PF06971">
    <property type="entry name" value="Put_DNA-bind_N"/>
    <property type="match status" value="1"/>
</dbReference>
<dbReference type="NCBIfam" id="NF003994">
    <property type="entry name" value="PRK05472.2-3"/>
    <property type="match status" value="1"/>
</dbReference>
<dbReference type="InterPro" id="IPR009718">
    <property type="entry name" value="Rex_DNA-bd_C_dom"/>
</dbReference>
<comment type="subunit">
    <text evidence="7">Homodimer.</text>
</comment>
<comment type="function">
    <text evidence="7">Modulates transcription in response to changes in cellular NADH/NAD(+) redox state.</text>
</comment>
<organism evidence="9 10">
    <name type="scientific">Caproicibacterium argilliputei</name>
    <dbReference type="NCBI Taxonomy" id="3030016"/>
    <lineage>
        <taxon>Bacteria</taxon>
        <taxon>Bacillati</taxon>
        <taxon>Bacillota</taxon>
        <taxon>Clostridia</taxon>
        <taxon>Eubacteriales</taxon>
        <taxon>Oscillospiraceae</taxon>
        <taxon>Caproicibacterium</taxon>
    </lineage>
</organism>
<keyword evidence="3 7" id="KW-0805">Transcription regulation</keyword>
<keyword evidence="4 7" id="KW-0520">NAD</keyword>
<dbReference type="GO" id="GO:0051775">
    <property type="term" value="P:response to redox state"/>
    <property type="evidence" value="ECO:0007669"/>
    <property type="project" value="InterPro"/>
</dbReference>
<evidence type="ECO:0000256" key="3">
    <source>
        <dbReference type="ARBA" id="ARBA00023015"/>
    </source>
</evidence>
<feature type="DNA-binding region" description="H-T-H motif" evidence="7">
    <location>
        <begin position="17"/>
        <end position="56"/>
    </location>
</feature>
<feature type="domain" description="CoA-binding" evidence="8">
    <location>
        <begin position="80"/>
        <end position="181"/>
    </location>
</feature>
<dbReference type="Pfam" id="PF02629">
    <property type="entry name" value="CoA_binding"/>
    <property type="match status" value="1"/>
</dbReference>
<dbReference type="PANTHER" id="PTHR35786:SF1">
    <property type="entry name" value="REDOX-SENSING TRANSCRIPTIONAL REPRESSOR REX 1"/>
    <property type="match status" value="1"/>
</dbReference>
<evidence type="ECO:0000256" key="4">
    <source>
        <dbReference type="ARBA" id="ARBA00023027"/>
    </source>
</evidence>
<dbReference type="InterPro" id="IPR003781">
    <property type="entry name" value="CoA-bd"/>
</dbReference>
<evidence type="ECO:0000256" key="5">
    <source>
        <dbReference type="ARBA" id="ARBA00023125"/>
    </source>
</evidence>
<dbReference type="InterPro" id="IPR036388">
    <property type="entry name" value="WH-like_DNA-bd_sf"/>
</dbReference>
<name>A0AA97DDA5_9FIRM</name>
<dbReference type="AlphaFoldDB" id="A0AA97DDA5"/>
<evidence type="ECO:0000313" key="10">
    <source>
        <dbReference type="Proteomes" id="UP001300604"/>
    </source>
</evidence>
<sequence>MPKRENISMSVIRRLPRYYRFLNQLKRDGVTRISSTELSGKLGLTASQIRQDLNCFGGFGQQGYGYIVEQLAAEIGHILGVEHNYRTVLFGAGNLGRAIAAHMNFEQLGFELIGIFDDAPQKIGTVIRGMEVLNTACFENFCKEKKPEMAVLCIPRTAVEATVDRLYPLGIHNYWNFSHYDINMKYPNAVVENVHLNDSLLTLCYCISNAPEAQKPQKVQI</sequence>
<keyword evidence="5 7" id="KW-0238">DNA-binding</keyword>
<evidence type="ECO:0000256" key="6">
    <source>
        <dbReference type="ARBA" id="ARBA00023163"/>
    </source>
</evidence>
<evidence type="ECO:0000256" key="7">
    <source>
        <dbReference type="HAMAP-Rule" id="MF_01131"/>
    </source>
</evidence>
<dbReference type="GO" id="GO:0003700">
    <property type="term" value="F:DNA-binding transcription factor activity"/>
    <property type="evidence" value="ECO:0007669"/>
    <property type="project" value="UniProtKB-UniRule"/>
</dbReference>
<dbReference type="GO" id="GO:0045892">
    <property type="term" value="P:negative regulation of DNA-templated transcription"/>
    <property type="evidence" value="ECO:0007669"/>
    <property type="project" value="InterPro"/>
</dbReference>
<dbReference type="InterPro" id="IPR022876">
    <property type="entry name" value="Tscrpt_rep_Rex"/>
</dbReference>
<keyword evidence="10" id="KW-1185">Reference proteome</keyword>
<dbReference type="Gene3D" id="3.40.50.720">
    <property type="entry name" value="NAD(P)-binding Rossmann-like Domain"/>
    <property type="match status" value="1"/>
</dbReference>
<reference evidence="9" key="2">
    <citation type="submission" date="2024-06" db="EMBL/GenBank/DDBJ databases">
        <title>Caproicibacterium argilliputei sp. nov, a novel caproic acid producing anaerobic bacterium isolated from pit mud.</title>
        <authorList>
            <person name="Xia S."/>
        </authorList>
    </citation>
    <scope>NUCLEOTIDE SEQUENCE</scope>
    <source>
        <strain evidence="9">ZCY20-5</strain>
    </source>
</reference>
<gene>
    <name evidence="7" type="primary">rex</name>
    <name evidence="9" type="ORF">PXC00_05895</name>
</gene>